<evidence type="ECO:0000313" key="3">
    <source>
        <dbReference type="RefSeq" id="XP_006750127.2"/>
    </source>
</evidence>
<dbReference type="InterPro" id="IPR031535">
    <property type="entry name" value="PRR22"/>
</dbReference>
<evidence type="ECO:0000313" key="2">
    <source>
        <dbReference type="Proteomes" id="UP000245341"/>
    </source>
</evidence>
<gene>
    <name evidence="3" type="primary">PRR22</name>
</gene>
<feature type="compositionally biased region" description="Low complexity" evidence="1">
    <location>
        <begin position="411"/>
        <end position="420"/>
    </location>
</feature>
<dbReference type="RefSeq" id="XP_006750127.2">
    <property type="nucleotide sequence ID" value="XM_006750064.2"/>
</dbReference>
<feature type="region of interest" description="Disordered" evidence="1">
    <location>
        <begin position="449"/>
        <end position="483"/>
    </location>
</feature>
<keyword evidence="2" id="KW-1185">Reference proteome</keyword>
<dbReference type="KEGG" id="lww:102736033"/>
<dbReference type="Proteomes" id="UP000245341">
    <property type="component" value="Unplaced"/>
</dbReference>
<protein>
    <submittedName>
        <fullName evidence="3">Proline-rich protein 22</fullName>
    </submittedName>
</protein>
<dbReference type="GeneID" id="102736033"/>
<evidence type="ECO:0000256" key="1">
    <source>
        <dbReference type="SAM" id="MobiDB-lite"/>
    </source>
</evidence>
<dbReference type="Pfam" id="PF15776">
    <property type="entry name" value="PRR22"/>
    <property type="match status" value="1"/>
</dbReference>
<reference evidence="3" key="1">
    <citation type="submission" date="2025-08" db="UniProtKB">
        <authorList>
            <consortium name="RefSeq"/>
        </authorList>
    </citation>
    <scope>IDENTIFICATION</scope>
    <source>
        <tissue evidence="3">Liver</tissue>
    </source>
</reference>
<proteinExistence type="predicted"/>
<feature type="compositionally biased region" description="Low complexity" evidence="1">
    <location>
        <begin position="528"/>
        <end position="538"/>
    </location>
</feature>
<dbReference type="PANTHER" id="PTHR37871">
    <property type="entry name" value="PROLINE-RICH PROTEIN 22"/>
    <property type="match status" value="1"/>
</dbReference>
<dbReference type="OrthoDB" id="9941921at2759"/>
<feature type="region of interest" description="Disordered" evidence="1">
    <location>
        <begin position="375"/>
        <end position="420"/>
    </location>
</feature>
<feature type="compositionally biased region" description="Low complexity" evidence="1">
    <location>
        <begin position="561"/>
        <end position="576"/>
    </location>
</feature>
<dbReference type="PANTHER" id="PTHR37871:SF1">
    <property type="entry name" value="PROLINE-RICH PROTEIN 22"/>
    <property type="match status" value="1"/>
</dbReference>
<accession>A0A2U3Z293</accession>
<name>A0A2U3Z293_LEPWE</name>
<feature type="region of interest" description="Disordered" evidence="1">
    <location>
        <begin position="515"/>
        <end position="583"/>
    </location>
</feature>
<sequence>MGQALCWPPRLPREALPTKKPLGLARQGPRPSWVWIRAGCLEEGALELPRARLAEGLPHPLRGPSLAALVSPSALCPPPHPPPPDTGILTSGRAAAWNLPPGVTRQTELCRTLSLFSGWAAGPPPAALLACPGRAPCFPMQHPKPFYAPTAPQEGFSPRGLDGTEGPGSQPAPTCTEPLPAVGSSNLYQPPNPEKEVFPAPPAGFQMAPCGCFFDPRIYRIEWATTDFGQSSLYKLTAVGGGGPPGGPTGGPASPGTYLLEPQHYLKAPVPAPPPPPYPHYQPLPGGPQYLMPYFPPEGPGPEALGFVGDGGPPAYMELPLPLLKEGLGPAPPPPAPPPVPKENKLPPVLITLPTEAALPPGAYGHLNGHLSQFHGPSEPLAFPSKELQGGGAGPALLYPPGPGEPKAAEAEAAPLGAGEARTPEAAKAFVLPEKVLLEDAMKLFDCLPGSSAEPDGSPRTAPGPALPDSRGGGDDSSSDMRSLHLPDELLSFDYSVPEILDTVSNVDYFFNFKALDEEPPPGPGPPAANTVAPAVRPELPGKRKAGTSSAKKGRQGGKGKQAAGPASAAPSGPRQDLGATPH</sequence>
<organism evidence="2 3">
    <name type="scientific">Leptonychotes weddellii</name>
    <name type="common">Weddell seal</name>
    <name type="synonym">Otaria weddellii</name>
    <dbReference type="NCBI Taxonomy" id="9713"/>
    <lineage>
        <taxon>Eukaryota</taxon>
        <taxon>Metazoa</taxon>
        <taxon>Chordata</taxon>
        <taxon>Craniata</taxon>
        <taxon>Vertebrata</taxon>
        <taxon>Euteleostomi</taxon>
        <taxon>Mammalia</taxon>
        <taxon>Eutheria</taxon>
        <taxon>Laurasiatheria</taxon>
        <taxon>Carnivora</taxon>
        <taxon>Caniformia</taxon>
        <taxon>Pinnipedia</taxon>
        <taxon>Phocidae</taxon>
        <taxon>Monachinae</taxon>
        <taxon>Lobodontini</taxon>
        <taxon>Leptonychotes</taxon>
    </lineage>
</organism>
<dbReference type="AlphaFoldDB" id="A0A2U3Z293"/>
<feature type="region of interest" description="Disordered" evidence="1">
    <location>
        <begin position="150"/>
        <end position="177"/>
    </location>
</feature>
<dbReference type="CTD" id="163154"/>